<dbReference type="PANTHER" id="PTHR44743:SF10">
    <property type="entry name" value="J DOMAIN-CONTAINING PROTEIN"/>
    <property type="match status" value="1"/>
</dbReference>
<dbReference type="PANTHER" id="PTHR44743">
    <property type="entry name" value="PUTATIVE, EXPRESSED-RELATED"/>
    <property type="match status" value="1"/>
</dbReference>
<evidence type="ECO:0000313" key="2">
    <source>
        <dbReference type="EMBL" id="THU71887.1"/>
    </source>
</evidence>
<dbReference type="PROSITE" id="PS00636">
    <property type="entry name" value="DNAJ_1"/>
    <property type="match status" value="1"/>
</dbReference>
<dbReference type="InterPro" id="IPR001623">
    <property type="entry name" value="DnaJ_domain"/>
</dbReference>
<evidence type="ECO:0000313" key="3">
    <source>
        <dbReference type="Proteomes" id="UP000317650"/>
    </source>
</evidence>
<accession>A0A4S8KA23</accession>
<feature type="domain" description="J" evidence="1">
    <location>
        <begin position="14"/>
        <end position="83"/>
    </location>
</feature>
<dbReference type="SMART" id="SM00271">
    <property type="entry name" value="DnaJ"/>
    <property type="match status" value="1"/>
</dbReference>
<dbReference type="CDD" id="cd06257">
    <property type="entry name" value="DnaJ"/>
    <property type="match status" value="1"/>
</dbReference>
<dbReference type="EMBL" id="PYDT01000001">
    <property type="protein sequence ID" value="THU71887.1"/>
    <property type="molecule type" value="Genomic_DNA"/>
</dbReference>
<dbReference type="STRING" id="52838.A0A4S8KA23"/>
<gene>
    <name evidence="2" type="ORF">C4D60_Mb04t06240</name>
</gene>
<evidence type="ECO:0000259" key="1">
    <source>
        <dbReference type="PROSITE" id="PS50076"/>
    </source>
</evidence>
<dbReference type="InterPro" id="IPR018253">
    <property type="entry name" value="DnaJ_domain_CS"/>
</dbReference>
<comment type="caution">
    <text evidence="2">The sequence shown here is derived from an EMBL/GenBank/DDBJ whole genome shotgun (WGS) entry which is preliminary data.</text>
</comment>
<protein>
    <recommendedName>
        <fullName evidence="1">J domain-containing protein</fullName>
    </recommendedName>
</protein>
<proteinExistence type="predicted"/>
<keyword evidence="3" id="KW-1185">Reference proteome</keyword>
<dbReference type="PROSITE" id="PS50076">
    <property type="entry name" value="DNAJ_2"/>
    <property type="match status" value="1"/>
</dbReference>
<dbReference type="AlphaFoldDB" id="A0A4S8KA23"/>
<dbReference type="SUPFAM" id="SSF46565">
    <property type="entry name" value="Chaperone J-domain"/>
    <property type="match status" value="1"/>
</dbReference>
<dbReference type="Proteomes" id="UP000317650">
    <property type="component" value="Chromosome 4"/>
</dbReference>
<dbReference type="Gene3D" id="1.10.287.110">
    <property type="entry name" value="DnaJ domain"/>
    <property type="match status" value="1"/>
</dbReference>
<dbReference type="PRINTS" id="PR00625">
    <property type="entry name" value="JDOMAIN"/>
</dbReference>
<sequence>MVTQQQQHDGQSASYYAVLGIGRGASLAEVRSAYRKLAMKWHPDRRRGQPWGAEEANRRFQQIQEAYQVLSDVKRRKLYDAGFYNPLQEDEEEVEGFDDFVKEMVSLMASVRKERKQYSLEELQKMLLEMAQDLGSPSQPRWPADAGWCPRTSNWFADDMERESRRKTHLHFTGMELFGRATYH</sequence>
<dbReference type="GO" id="GO:0005783">
    <property type="term" value="C:endoplasmic reticulum"/>
    <property type="evidence" value="ECO:0007669"/>
    <property type="project" value="UniProtKB-ARBA"/>
</dbReference>
<name>A0A4S8KA23_MUSBA</name>
<dbReference type="InterPro" id="IPR036869">
    <property type="entry name" value="J_dom_sf"/>
</dbReference>
<dbReference type="Pfam" id="PF00226">
    <property type="entry name" value="DnaJ"/>
    <property type="match status" value="1"/>
</dbReference>
<reference evidence="2 3" key="1">
    <citation type="journal article" date="2019" name="Nat. Plants">
        <title>Genome sequencing of Musa balbisiana reveals subgenome evolution and function divergence in polyploid bananas.</title>
        <authorList>
            <person name="Yao X."/>
        </authorList>
    </citation>
    <scope>NUCLEOTIDE SEQUENCE [LARGE SCALE GENOMIC DNA]</scope>
    <source>
        <strain evidence="3">cv. DH-PKW</strain>
        <tissue evidence="2">Leaves</tissue>
    </source>
</reference>
<organism evidence="2 3">
    <name type="scientific">Musa balbisiana</name>
    <name type="common">Banana</name>
    <dbReference type="NCBI Taxonomy" id="52838"/>
    <lineage>
        <taxon>Eukaryota</taxon>
        <taxon>Viridiplantae</taxon>
        <taxon>Streptophyta</taxon>
        <taxon>Embryophyta</taxon>
        <taxon>Tracheophyta</taxon>
        <taxon>Spermatophyta</taxon>
        <taxon>Magnoliopsida</taxon>
        <taxon>Liliopsida</taxon>
        <taxon>Zingiberales</taxon>
        <taxon>Musaceae</taxon>
        <taxon>Musa</taxon>
    </lineage>
</organism>